<evidence type="ECO:0000313" key="9">
    <source>
        <dbReference type="Proteomes" id="UP000468531"/>
    </source>
</evidence>
<dbReference type="PANTHER" id="PTHR42693:SF43">
    <property type="entry name" value="BLL2667 PROTEIN"/>
    <property type="match status" value="1"/>
</dbReference>
<dbReference type="Pfam" id="PF00884">
    <property type="entry name" value="Sulfatase"/>
    <property type="match status" value="1"/>
</dbReference>
<comment type="similarity">
    <text evidence="1">Belongs to the sulfatase family.</text>
</comment>
<dbReference type="SUPFAM" id="SSF53649">
    <property type="entry name" value="Alkaline phosphatase-like"/>
    <property type="match status" value="1"/>
</dbReference>
<dbReference type="GO" id="GO:0046872">
    <property type="term" value="F:metal ion binding"/>
    <property type="evidence" value="ECO:0007669"/>
    <property type="project" value="UniProtKB-KW"/>
</dbReference>
<sequence length="856" mass="94349">MSICLECRSANVLAAHLRSRTSLTQAIQLLHRRRRIVNTSALLLSAATLTILTTVPTLAQQTTGTPGSPGATTTIDGKYLPPPPPKFGGEINLQADQSKPYWQPQVVPPKGAPNVLLIMTDDQGYGVSGTFGGVIPTPAMDRIANAGLRYTQIHSTSLCSPSRAALITGRNHHSVGFGIISEQSTGYPGYDSVIGPDNATIGNILKQNGYATSWFGKNHNTPSYQISAAGPFEQWPSGMGFDYFYGFMGGETDQWNPWLYQNTTQIFPFTGKPDYNLITDMADEAISHMRKLNASAPDKPFLVYYVPGGSHSPHQPKKEWSDKFKGKFDMGWNAMREQIFANQKRLGVIPANAQLTPWPDELPKWDTLSADEKKLFARQAEVFAGYTAYTDHEIGRVIQAVEDMGKLDNTLIIYISGDNGTSAEGTTRGTFNQYTAYNGILDLPIAEQMKHYDAWGSATTYPHMSVAWSWAFDTPFKWTKQVASHFGGTRQGMAISWPARIKDAGGIRTQFHHFIDIVPTILEAAGIPAPLMVNGIAQKPIEGVSMAYTFDKANANAPSTRTTQYFEMFANRALYHDGWIATTTPPAPPWLLGTVKLPTDIVNGYKWELYNLTEDYSEYNDLAATRPDKLRELQELFLVEATKYNVLPLDNSVLQRVVTPRPSATAGRSTFDYSGELSGVPYSDAPDILNKSYTITAEVDVPQNGGDGMIVTMGGRFGGYGLYLLKGKPVFTYNFLDLERFRWEGQQALTPGKHIIAFDFKYDGPGFGKGGTGVLKVDDKDVATNTLLHTAPFLLTIDETFDVGVDSRTSVDDKDYQLPFRLEGKLNKLTFKLGPVQLTADEQRAIQHARASATHN</sequence>
<feature type="transmembrane region" description="Helical" evidence="6">
    <location>
        <begin position="41"/>
        <end position="59"/>
    </location>
</feature>
<keyword evidence="6" id="KW-0812">Transmembrane</keyword>
<protein>
    <submittedName>
        <fullName evidence="8">Arylsulfatase</fullName>
    </submittedName>
</protein>
<dbReference type="EMBL" id="VKHP01000021">
    <property type="protein sequence ID" value="NEU95836.1"/>
    <property type="molecule type" value="Genomic_DNA"/>
</dbReference>
<name>A0A6P1BBI0_9BRAD</name>
<dbReference type="CDD" id="cd16025">
    <property type="entry name" value="PAS_like"/>
    <property type="match status" value="1"/>
</dbReference>
<keyword evidence="6" id="KW-0472">Membrane</keyword>
<keyword evidence="2" id="KW-0479">Metal-binding</keyword>
<evidence type="ECO:0000256" key="5">
    <source>
        <dbReference type="SAM" id="MobiDB-lite"/>
    </source>
</evidence>
<evidence type="ECO:0000256" key="4">
    <source>
        <dbReference type="ARBA" id="ARBA00022837"/>
    </source>
</evidence>
<evidence type="ECO:0000256" key="2">
    <source>
        <dbReference type="ARBA" id="ARBA00022723"/>
    </source>
</evidence>
<feature type="compositionally biased region" description="Low complexity" evidence="5">
    <location>
        <begin position="59"/>
        <end position="74"/>
    </location>
</feature>
<dbReference type="AlphaFoldDB" id="A0A6P1BBI0"/>
<keyword evidence="3" id="KW-0378">Hydrolase</keyword>
<dbReference type="Proteomes" id="UP000468531">
    <property type="component" value="Unassembled WGS sequence"/>
</dbReference>
<reference evidence="8 9" key="1">
    <citation type="journal article" date="2020" name="Arch. Microbiol.">
        <title>Bradyrhizobium uaiense sp. nov., a new highly efficient cowpea symbiont.</title>
        <authorList>
            <person name="Cabral Michel D."/>
            <person name="Azarias Guimaraes A."/>
            <person name="Martins da Costa E."/>
            <person name="Soares de Carvalho T."/>
            <person name="Balsanelli E."/>
            <person name="Willems A."/>
            <person name="Maltempi de Souza E."/>
            <person name="de Souza Moreira F.M."/>
        </authorList>
    </citation>
    <scope>NUCLEOTIDE SEQUENCE [LARGE SCALE GENOMIC DNA]</scope>
    <source>
        <strain evidence="8 9">UFLA 03-164</strain>
    </source>
</reference>
<dbReference type="InterPro" id="IPR050738">
    <property type="entry name" value="Sulfatase"/>
</dbReference>
<evidence type="ECO:0000256" key="6">
    <source>
        <dbReference type="SAM" id="Phobius"/>
    </source>
</evidence>
<keyword evidence="6" id="KW-1133">Transmembrane helix</keyword>
<organism evidence="8 9">
    <name type="scientific">Bradyrhizobium uaiense</name>
    <dbReference type="NCBI Taxonomy" id="2594946"/>
    <lineage>
        <taxon>Bacteria</taxon>
        <taxon>Pseudomonadati</taxon>
        <taxon>Pseudomonadota</taxon>
        <taxon>Alphaproteobacteria</taxon>
        <taxon>Hyphomicrobiales</taxon>
        <taxon>Nitrobacteraceae</taxon>
        <taxon>Bradyrhizobium</taxon>
    </lineage>
</organism>
<comment type="caution">
    <text evidence="8">The sequence shown here is derived from an EMBL/GenBank/DDBJ whole genome shotgun (WGS) entry which is preliminary data.</text>
</comment>
<gene>
    <name evidence="8" type="ORF">FNJ47_08345</name>
</gene>
<evidence type="ECO:0000259" key="7">
    <source>
        <dbReference type="Pfam" id="PF00884"/>
    </source>
</evidence>
<dbReference type="InterPro" id="IPR000917">
    <property type="entry name" value="Sulfatase_N"/>
</dbReference>
<dbReference type="InterPro" id="IPR017850">
    <property type="entry name" value="Alkaline_phosphatase_core_sf"/>
</dbReference>
<proteinExistence type="inferred from homology"/>
<keyword evidence="9" id="KW-1185">Reference proteome</keyword>
<evidence type="ECO:0000256" key="1">
    <source>
        <dbReference type="ARBA" id="ARBA00008779"/>
    </source>
</evidence>
<evidence type="ECO:0000256" key="3">
    <source>
        <dbReference type="ARBA" id="ARBA00022801"/>
    </source>
</evidence>
<dbReference type="Gene3D" id="3.40.720.10">
    <property type="entry name" value="Alkaline Phosphatase, subunit A"/>
    <property type="match status" value="1"/>
</dbReference>
<feature type="domain" description="Sulfatase N-terminal" evidence="7">
    <location>
        <begin position="113"/>
        <end position="527"/>
    </location>
</feature>
<dbReference type="InterPro" id="IPR024607">
    <property type="entry name" value="Sulfatase_CS"/>
</dbReference>
<feature type="region of interest" description="Disordered" evidence="5">
    <location>
        <begin position="59"/>
        <end position="88"/>
    </location>
</feature>
<dbReference type="GO" id="GO:0016787">
    <property type="term" value="F:hydrolase activity"/>
    <property type="evidence" value="ECO:0007669"/>
    <property type="project" value="UniProtKB-KW"/>
</dbReference>
<keyword evidence="4" id="KW-0106">Calcium</keyword>
<evidence type="ECO:0000313" key="8">
    <source>
        <dbReference type="EMBL" id="NEU95836.1"/>
    </source>
</evidence>
<accession>A0A6P1BBI0</accession>
<dbReference type="Gene3D" id="3.30.1120.10">
    <property type="match status" value="1"/>
</dbReference>
<dbReference type="PANTHER" id="PTHR42693">
    <property type="entry name" value="ARYLSULFATASE FAMILY MEMBER"/>
    <property type="match status" value="1"/>
</dbReference>
<dbReference type="PROSITE" id="PS00523">
    <property type="entry name" value="SULFATASE_1"/>
    <property type="match status" value="1"/>
</dbReference>